<dbReference type="Pfam" id="PF05960">
    <property type="entry name" value="DUF885"/>
    <property type="match status" value="1"/>
</dbReference>
<feature type="compositionally biased region" description="Basic and acidic residues" evidence="1">
    <location>
        <begin position="1"/>
        <end position="19"/>
    </location>
</feature>
<sequence>MHLLRRRQEPGDRRRDRPCACRAPLGEGGRGVTATIADAYLAHHAQFRPVDASFMGLARHDDRLPDASVGAADAERAGIAKLYALIGATPTEAEGLGERLDRRLATAQLRVTGAGLDHLPRFANPAWYTGEAAFAIIGLLLPSGLPTPRFAVQARLAALPDFLSDARARLAGAAAPAAVTARARAEATATARFLRDGLPLHPDYDPSWQGFAAAAAFALDAFAATLDGVADRPAAAGRNYIETLMREAHGFDFGADEAVRRAEAAFDDLGMQLVELAAQIDPSRSWEEQVAALAEIGPGSPDAVLELVRALDARAMDDGAALVTPARDYALAYRWLAPQWREVAGALYFLPYRSPPAFAAGGGSTYWIAPSGDDKVAYLRANSTINVKLIHAVHHGSIGHHTQNARARAAQSTLARVAGTDCALGLAFLSSGTMVEGWACYVQDLLDETPLFYSRAERLFLLQQQRRNAASVLVDIRLHTGEWTPEEAGAFYRDRAGFAPGRVAGEITRNVMLPGTRLMYWLGTEQILDLRRRWTGETRGFHDTLIRYGHIPVAWAGEEMARAGLLA</sequence>
<keyword evidence="3" id="KW-1185">Reference proteome</keyword>
<proteinExistence type="predicted"/>
<dbReference type="InterPro" id="IPR010281">
    <property type="entry name" value="DUF885"/>
</dbReference>
<protein>
    <submittedName>
        <fullName evidence="2">DUF885 domain-containing protein</fullName>
    </submittedName>
</protein>
<dbReference type="PANTHER" id="PTHR33361:SF2">
    <property type="entry name" value="DUF885 DOMAIN-CONTAINING PROTEIN"/>
    <property type="match status" value="1"/>
</dbReference>
<reference evidence="2 3" key="1">
    <citation type="journal article" date="2013" name="Antonie Van Leeuwenhoek">
        <title>Sphingomonas ginsenosidivorax sp. nov., with the ability to transform ginsenosides.</title>
        <authorList>
            <person name="Jin X.F."/>
            <person name="Kim J.K."/>
            <person name="Liu Q.M."/>
            <person name="Kang M.S."/>
            <person name="He D."/>
            <person name="Jin F.X."/>
            <person name="Kim S.C."/>
            <person name="Im W.T."/>
        </authorList>
    </citation>
    <scope>NUCLEOTIDE SEQUENCE [LARGE SCALE GENOMIC DNA]</scope>
    <source>
        <strain evidence="2 3">KHI67</strain>
    </source>
</reference>
<evidence type="ECO:0000313" key="3">
    <source>
        <dbReference type="Proteomes" id="UP000321250"/>
    </source>
</evidence>
<evidence type="ECO:0000256" key="1">
    <source>
        <dbReference type="SAM" id="MobiDB-lite"/>
    </source>
</evidence>
<dbReference type="AlphaFoldDB" id="A0A5C6UBG2"/>
<comment type="caution">
    <text evidence="2">The sequence shown here is derived from an EMBL/GenBank/DDBJ whole genome shotgun (WGS) entry which is preliminary data.</text>
</comment>
<dbReference type="OrthoDB" id="9769898at2"/>
<evidence type="ECO:0000313" key="2">
    <source>
        <dbReference type="EMBL" id="TXC70197.1"/>
    </source>
</evidence>
<dbReference type="EMBL" id="VOQR01000001">
    <property type="protein sequence ID" value="TXC70197.1"/>
    <property type="molecule type" value="Genomic_DNA"/>
</dbReference>
<dbReference type="Proteomes" id="UP000321250">
    <property type="component" value="Unassembled WGS sequence"/>
</dbReference>
<gene>
    <name evidence="2" type="ORF">FSB78_03985</name>
</gene>
<dbReference type="PANTHER" id="PTHR33361">
    <property type="entry name" value="GLR0591 PROTEIN"/>
    <property type="match status" value="1"/>
</dbReference>
<feature type="region of interest" description="Disordered" evidence="1">
    <location>
        <begin position="1"/>
        <end position="20"/>
    </location>
</feature>
<accession>A0A5C6UBG2</accession>
<name>A0A5C6UBG2_9SPHN</name>
<organism evidence="2 3">
    <name type="scientific">Sphingomonas ginsenosidivorax</name>
    <dbReference type="NCBI Taxonomy" id="862135"/>
    <lineage>
        <taxon>Bacteria</taxon>
        <taxon>Pseudomonadati</taxon>
        <taxon>Pseudomonadota</taxon>
        <taxon>Alphaproteobacteria</taxon>
        <taxon>Sphingomonadales</taxon>
        <taxon>Sphingomonadaceae</taxon>
        <taxon>Sphingomonas</taxon>
    </lineage>
</organism>